<keyword evidence="4 6" id="KW-0418">Kinase</keyword>
<dbReference type="STRING" id="1387353.BSF38_04542"/>
<comment type="subunit">
    <text evidence="6">Homodimer.</text>
</comment>
<keyword evidence="2 6" id="KW-0808">Transferase</keyword>
<dbReference type="GO" id="GO:0006085">
    <property type="term" value="P:acetyl-CoA biosynthetic process"/>
    <property type="evidence" value="ECO:0007669"/>
    <property type="project" value="UniProtKB-UniRule"/>
</dbReference>
<dbReference type="Proteomes" id="UP000186309">
    <property type="component" value="Chromosome"/>
</dbReference>
<comment type="cofactor">
    <cofactor evidence="6">
        <name>Mg(2+)</name>
        <dbReference type="ChEBI" id="CHEBI:18420"/>
    </cofactor>
    <cofactor evidence="6">
        <name>Mn(2+)</name>
        <dbReference type="ChEBI" id="CHEBI:29035"/>
    </cofactor>
    <text evidence="6">Mg(2+). Can also accept Mn(2+).</text>
</comment>
<dbReference type="PANTHER" id="PTHR21060:SF15">
    <property type="entry name" value="ACETATE KINASE-RELATED"/>
    <property type="match status" value="1"/>
</dbReference>
<accession>A0A1U7CVL2</accession>
<comment type="similarity">
    <text evidence="1 6 7">Belongs to the acetokinase family.</text>
</comment>
<keyword evidence="6" id="KW-0479">Metal-binding</keyword>
<dbReference type="KEGG" id="pbor:BSF38_04542"/>
<feature type="binding site" evidence="6">
    <location>
        <position position="381"/>
    </location>
    <ligand>
        <name>Mg(2+)</name>
        <dbReference type="ChEBI" id="CHEBI:18420"/>
    </ligand>
</feature>
<dbReference type="PIRSF" id="PIRSF000722">
    <property type="entry name" value="Acetate_prop_kin"/>
    <property type="match status" value="1"/>
</dbReference>
<evidence type="ECO:0000313" key="9">
    <source>
        <dbReference type="Proteomes" id="UP000186309"/>
    </source>
</evidence>
<dbReference type="RefSeq" id="WP_076349403.1">
    <property type="nucleotide sequence ID" value="NZ_CP019082.1"/>
</dbReference>
<organism evidence="8 9">
    <name type="scientific">Paludisphaera borealis</name>
    <dbReference type="NCBI Taxonomy" id="1387353"/>
    <lineage>
        <taxon>Bacteria</taxon>
        <taxon>Pseudomonadati</taxon>
        <taxon>Planctomycetota</taxon>
        <taxon>Planctomycetia</taxon>
        <taxon>Isosphaerales</taxon>
        <taxon>Isosphaeraceae</taxon>
        <taxon>Paludisphaera</taxon>
    </lineage>
</organism>
<feature type="site" description="Transition state stabilizer" evidence="6">
    <location>
        <position position="239"/>
    </location>
</feature>
<evidence type="ECO:0000256" key="5">
    <source>
        <dbReference type="ARBA" id="ARBA00022840"/>
    </source>
</evidence>
<feature type="binding site" evidence="6">
    <location>
        <position position="7"/>
    </location>
    <ligand>
        <name>Mg(2+)</name>
        <dbReference type="ChEBI" id="CHEBI:18420"/>
    </ligand>
</feature>
<dbReference type="InterPro" id="IPR023865">
    <property type="entry name" value="Aliphatic_acid_kinase_CS"/>
</dbReference>
<gene>
    <name evidence="6 8" type="primary">ackA</name>
    <name evidence="8" type="ORF">BSF38_04542</name>
</gene>
<dbReference type="NCBIfam" id="TIGR00016">
    <property type="entry name" value="ackA"/>
    <property type="match status" value="1"/>
</dbReference>
<dbReference type="InterPro" id="IPR043129">
    <property type="entry name" value="ATPase_NBD"/>
</dbReference>
<dbReference type="OrthoDB" id="9802453at2"/>
<feature type="binding site" evidence="6">
    <location>
        <begin position="328"/>
        <end position="332"/>
    </location>
    <ligand>
        <name>ATP</name>
        <dbReference type="ChEBI" id="CHEBI:30616"/>
    </ligand>
</feature>
<dbReference type="PROSITE" id="PS01075">
    <property type="entry name" value="ACETATE_KINASE_1"/>
    <property type="match status" value="1"/>
</dbReference>
<dbReference type="SUPFAM" id="SSF53067">
    <property type="entry name" value="Actin-like ATPase domain"/>
    <property type="match status" value="2"/>
</dbReference>
<comment type="function">
    <text evidence="6">Catalyzes the formation of acetyl phosphate from acetate and ATP. Can also catalyze the reverse reaction.</text>
</comment>
<dbReference type="AlphaFoldDB" id="A0A1U7CVL2"/>
<comment type="subcellular location">
    <subcellularLocation>
        <location evidence="6">Cytoplasm</location>
    </subcellularLocation>
</comment>
<dbReference type="Gene3D" id="3.30.420.40">
    <property type="match status" value="2"/>
</dbReference>
<keyword evidence="6" id="KW-0460">Magnesium</keyword>
<feature type="binding site" evidence="6">
    <location>
        <begin position="280"/>
        <end position="282"/>
    </location>
    <ligand>
        <name>ATP</name>
        <dbReference type="ChEBI" id="CHEBI:30616"/>
    </ligand>
</feature>
<comment type="catalytic activity">
    <reaction evidence="6">
        <text>acetate + ATP = acetyl phosphate + ADP</text>
        <dbReference type="Rhea" id="RHEA:11352"/>
        <dbReference type="ChEBI" id="CHEBI:22191"/>
        <dbReference type="ChEBI" id="CHEBI:30089"/>
        <dbReference type="ChEBI" id="CHEBI:30616"/>
        <dbReference type="ChEBI" id="CHEBI:456216"/>
        <dbReference type="EC" id="2.7.2.1"/>
    </reaction>
</comment>
<keyword evidence="3 6" id="KW-0547">Nucleotide-binding</keyword>
<evidence type="ECO:0000256" key="6">
    <source>
        <dbReference type="HAMAP-Rule" id="MF_00020"/>
    </source>
</evidence>
<dbReference type="GO" id="GO:0008776">
    <property type="term" value="F:acetate kinase activity"/>
    <property type="evidence" value="ECO:0007669"/>
    <property type="project" value="UniProtKB-UniRule"/>
</dbReference>
<sequence length="401" mass="43650">MKILVANLGSTSFKYRLFDLGDPAEPVLARGAIERIGAPSAKIVIKSIKGEREMDRPIADHGDAVQLCLDQLTDPEIGVLDDASDVSAIGFKAVHARNLTGVHLVDEPVLEAMEAFADVCPAHNPPYTKAMRMLRERFPNLPLVAAYETGFHRTIPEAAQRYAIPDDWSTRLGVRRWGFHGASHRYISWRMPELLGRKDIKVISCHLGGSSSLTAIRNGESVACSLGMSPQSGLPHNNRVGDFDVFALPVLLRETGKSLEEILDILANQSGLEGISGHRDLRDIEAAAAAGEARSKLAIDLFVASIRHYLGAYLLELGGADAIVFTGGIGENSQWIRSETCRELEWFGITLDPERNAKGPAERRVSADGSRVEVWTVPTNEELVVARQSEALLKSGARSSA</sequence>
<feature type="binding site" evidence="6">
    <location>
        <position position="14"/>
    </location>
    <ligand>
        <name>ATP</name>
        <dbReference type="ChEBI" id="CHEBI:30616"/>
    </ligand>
</feature>
<dbReference type="EC" id="2.7.2.1" evidence="6"/>
<keyword evidence="9" id="KW-1185">Reference proteome</keyword>
<dbReference type="InterPro" id="IPR004372">
    <property type="entry name" value="Ac/propionate_kinase"/>
</dbReference>
<feature type="site" description="Transition state stabilizer" evidence="6">
    <location>
        <position position="180"/>
    </location>
</feature>
<keyword evidence="5 6" id="KW-0067">ATP-binding</keyword>
<dbReference type="Pfam" id="PF00871">
    <property type="entry name" value="Acetate_kinase"/>
    <property type="match status" value="1"/>
</dbReference>
<evidence type="ECO:0000256" key="4">
    <source>
        <dbReference type="ARBA" id="ARBA00022777"/>
    </source>
</evidence>
<dbReference type="EMBL" id="CP019082">
    <property type="protein sequence ID" value="APW62984.1"/>
    <property type="molecule type" value="Genomic_DNA"/>
</dbReference>
<dbReference type="HAMAP" id="MF_00020">
    <property type="entry name" value="Acetate_kinase"/>
    <property type="match status" value="1"/>
</dbReference>
<dbReference type="PRINTS" id="PR00471">
    <property type="entry name" value="ACETATEKNASE"/>
</dbReference>
<keyword evidence="6" id="KW-0963">Cytoplasm</keyword>
<dbReference type="PANTHER" id="PTHR21060">
    <property type="entry name" value="ACETATE KINASE"/>
    <property type="match status" value="1"/>
</dbReference>
<dbReference type="InterPro" id="IPR000890">
    <property type="entry name" value="Aliphatic_acid_kin_short-chain"/>
</dbReference>
<reference evidence="9" key="1">
    <citation type="submission" date="2016-12" db="EMBL/GenBank/DDBJ databases">
        <title>Comparative genomics of four Isosphaeraceae planctomycetes: a common pool of plasmids and glycoside hydrolase genes.</title>
        <authorList>
            <person name="Ivanova A."/>
        </authorList>
    </citation>
    <scope>NUCLEOTIDE SEQUENCE [LARGE SCALE GENOMIC DNA]</scope>
    <source>
        <strain evidence="9">PX4</strain>
    </source>
</reference>
<evidence type="ECO:0000256" key="3">
    <source>
        <dbReference type="ARBA" id="ARBA00022741"/>
    </source>
</evidence>
<dbReference type="GO" id="GO:0005737">
    <property type="term" value="C:cytoplasm"/>
    <property type="evidence" value="ECO:0007669"/>
    <property type="project" value="UniProtKB-SubCell"/>
</dbReference>
<name>A0A1U7CVL2_9BACT</name>
<evidence type="ECO:0000313" key="8">
    <source>
        <dbReference type="EMBL" id="APW62984.1"/>
    </source>
</evidence>
<dbReference type="UniPathway" id="UPA00340">
    <property type="reaction ID" value="UER00458"/>
</dbReference>
<comment type="pathway">
    <text evidence="6">Metabolic intermediate biosynthesis; acetyl-CoA biosynthesis; acetyl-CoA from acetate: step 1/2.</text>
</comment>
<dbReference type="GO" id="GO:0006083">
    <property type="term" value="P:acetate metabolic process"/>
    <property type="evidence" value="ECO:0007669"/>
    <property type="project" value="TreeGrafter"/>
</dbReference>
<protein>
    <recommendedName>
        <fullName evidence="6">Acetate kinase</fullName>
        <ecNumber evidence="6">2.7.2.1</ecNumber>
    </recommendedName>
    <alternativeName>
        <fullName evidence="6">Acetokinase</fullName>
    </alternativeName>
</protein>
<evidence type="ECO:0000256" key="2">
    <source>
        <dbReference type="ARBA" id="ARBA00022679"/>
    </source>
</evidence>
<evidence type="ECO:0000256" key="7">
    <source>
        <dbReference type="RuleBase" id="RU003835"/>
    </source>
</evidence>
<proteinExistence type="inferred from homology"/>
<comment type="caution">
    <text evidence="6">Lacks conserved residue(s) required for the propagation of feature annotation.</text>
</comment>
<dbReference type="GO" id="GO:0000287">
    <property type="term" value="F:magnesium ion binding"/>
    <property type="evidence" value="ECO:0007669"/>
    <property type="project" value="UniProtKB-UniRule"/>
</dbReference>
<evidence type="ECO:0000256" key="1">
    <source>
        <dbReference type="ARBA" id="ARBA00008748"/>
    </source>
</evidence>
<dbReference type="GO" id="GO:0005524">
    <property type="term" value="F:ATP binding"/>
    <property type="evidence" value="ECO:0007669"/>
    <property type="project" value="UniProtKB-KW"/>
</dbReference>